<dbReference type="KEGG" id="rter:IDM49_05580"/>
<organism evidence="2 3">
    <name type="scientific">Rothia terrae</name>
    <dbReference type="NCBI Taxonomy" id="396015"/>
    <lineage>
        <taxon>Bacteria</taxon>
        <taxon>Bacillati</taxon>
        <taxon>Actinomycetota</taxon>
        <taxon>Actinomycetes</taxon>
        <taxon>Micrococcales</taxon>
        <taxon>Micrococcaceae</taxon>
        <taxon>Rothia</taxon>
    </lineage>
</organism>
<keyword evidence="1" id="KW-0812">Transmembrane</keyword>
<name>A0A7H2BGB5_9MICC</name>
<reference evidence="2 3" key="1">
    <citation type="submission" date="2020-09" db="EMBL/GenBank/DDBJ databases">
        <title>Investigation of environmental microbes.</title>
        <authorList>
            <person name="Ou Y."/>
            <person name="Kang Q."/>
        </authorList>
    </citation>
    <scope>NUCLEOTIDE SEQUENCE [LARGE SCALE GENOMIC DNA]</scope>
    <source>
        <strain evidence="2 3">KJZ-14</strain>
    </source>
</reference>
<feature type="transmembrane region" description="Helical" evidence="1">
    <location>
        <begin position="14"/>
        <end position="31"/>
    </location>
</feature>
<proteinExistence type="predicted"/>
<sequence length="106" mass="12494">MSALDSLLAHLPEYLAWLTTGGGGIIIWNAYRKWRDGRAQEQKEAEQAKLKEKMYGRLFWEIEARNRRRMQEYASELRALLFAHSVPPDEIPPYPDLEKVQEIYDE</sequence>
<keyword evidence="3" id="KW-1185">Reference proteome</keyword>
<accession>A0A7H2BGB5</accession>
<protein>
    <submittedName>
        <fullName evidence="2">Uncharacterized protein</fullName>
    </submittedName>
</protein>
<dbReference type="RefSeq" id="WP_190725307.1">
    <property type="nucleotide sequence ID" value="NZ_CP061539.1"/>
</dbReference>
<dbReference type="GeneID" id="96623699"/>
<evidence type="ECO:0000256" key="1">
    <source>
        <dbReference type="SAM" id="Phobius"/>
    </source>
</evidence>
<keyword evidence="1" id="KW-0472">Membrane</keyword>
<dbReference type="EMBL" id="CP061539">
    <property type="protein sequence ID" value="QNV38711.1"/>
    <property type="molecule type" value="Genomic_DNA"/>
</dbReference>
<keyword evidence="1" id="KW-1133">Transmembrane helix</keyword>
<dbReference type="AlphaFoldDB" id="A0A7H2BGB5"/>
<evidence type="ECO:0000313" key="3">
    <source>
        <dbReference type="Proteomes" id="UP000516404"/>
    </source>
</evidence>
<gene>
    <name evidence="2" type="ORF">IDM49_05580</name>
</gene>
<evidence type="ECO:0000313" key="2">
    <source>
        <dbReference type="EMBL" id="QNV38711.1"/>
    </source>
</evidence>
<dbReference type="Proteomes" id="UP000516404">
    <property type="component" value="Chromosome"/>
</dbReference>